<dbReference type="InterPro" id="IPR050204">
    <property type="entry name" value="AraC_XylS_family_regulators"/>
</dbReference>
<evidence type="ECO:0000256" key="2">
    <source>
        <dbReference type="ARBA" id="ARBA00023125"/>
    </source>
</evidence>
<keyword evidence="2" id="KW-0238">DNA-binding</keyword>
<protein>
    <recommendedName>
        <fullName evidence="4">HTH araC/xylS-type domain-containing protein</fullName>
    </recommendedName>
</protein>
<keyword evidence="6" id="KW-1185">Reference proteome</keyword>
<dbReference type="SMART" id="SM00342">
    <property type="entry name" value="HTH_ARAC"/>
    <property type="match status" value="1"/>
</dbReference>
<accession>A0A2R3Z519</accession>
<evidence type="ECO:0000256" key="3">
    <source>
        <dbReference type="ARBA" id="ARBA00023163"/>
    </source>
</evidence>
<organism evidence="5 6">
    <name type="scientific">Christiangramia fulva</name>
    <dbReference type="NCBI Taxonomy" id="2126553"/>
    <lineage>
        <taxon>Bacteria</taxon>
        <taxon>Pseudomonadati</taxon>
        <taxon>Bacteroidota</taxon>
        <taxon>Flavobacteriia</taxon>
        <taxon>Flavobacteriales</taxon>
        <taxon>Flavobacteriaceae</taxon>
        <taxon>Christiangramia</taxon>
    </lineage>
</organism>
<dbReference type="PROSITE" id="PS01124">
    <property type="entry name" value="HTH_ARAC_FAMILY_2"/>
    <property type="match status" value="1"/>
</dbReference>
<keyword evidence="1" id="KW-0805">Transcription regulation</keyword>
<keyword evidence="3" id="KW-0804">Transcription</keyword>
<sequence>MISNFPTKHPYMTEPTIFLPPPELREVIASYGILEIPGGRSEPYFSPPLAMSGFIINTTNSTGQIVSKLREDYFFSTNEVATGQVTYPVYGELIGHIKSIMVFFQPLGMYQLFGNDMAALTNTSQSLYEFLEANRAEALISSLKQSDRNEDQIQILNSFFKDQITRKFPVRKMKDVVEYIHINKGDISVADIENECHYQRKTLERHFTKMLGLSPKVYCQIYRFKCLINQLQQNPGITWTELADQAGYYDQAHMSRYIKKYLKVSPNSMVLLDMNFIYYLLSR</sequence>
<dbReference type="GO" id="GO:0003700">
    <property type="term" value="F:DNA-binding transcription factor activity"/>
    <property type="evidence" value="ECO:0007669"/>
    <property type="project" value="InterPro"/>
</dbReference>
<proteinExistence type="predicted"/>
<dbReference type="Gene3D" id="1.10.10.60">
    <property type="entry name" value="Homeodomain-like"/>
    <property type="match status" value="1"/>
</dbReference>
<name>A0A2R3Z519_9FLAO</name>
<dbReference type="Pfam" id="PF12833">
    <property type="entry name" value="HTH_18"/>
    <property type="match status" value="1"/>
</dbReference>
<gene>
    <name evidence="5" type="ORF">C7S20_08890</name>
</gene>
<dbReference type="AlphaFoldDB" id="A0A2R3Z519"/>
<feature type="domain" description="HTH araC/xylS-type" evidence="4">
    <location>
        <begin position="174"/>
        <end position="272"/>
    </location>
</feature>
<dbReference type="InterPro" id="IPR018060">
    <property type="entry name" value="HTH_AraC"/>
</dbReference>
<dbReference type="Proteomes" id="UP000241507">
    <property type="component" value="Chromosome"/>
</dbReference>
<evidence type="ECO:0000313" key="5">
    <source>
        <dbReference type="EMBL" id="AVR45376.1"/>
    </source>
</evidence>
<dbReference type="PANTHER" id="PTHR46796">
    <property type="entry name" value="HTH-TYPE TRANSCRIPTIONAL ACTIVATOR RHAS-RELATED"/>
    <property type="match status" value="1"/>
</dbReference>
<evidence type="ECO:0000256" key="1">
    <source>
        <dbReference type="ARBA" id="ARBA00023015"/>
    </source>
</evidence>
<evidence type="ECO:0000259" key="4">
    <source>
        <dbReference type="PROSITE" id="PS01124"/>
    </source>
</evidence>
<reference evidence="6" key="1">
    <citation type="submission" date="2018-03" db="EMBL/GenBank/DDBJ databases">
        <title>Gramella fulva sp. nov., isolated from a dry surface of tidal flat.</title>
        <authorList>
            <person name="Hwang S.H."/>
            <person name="Hwang W.M."/>
            <person name="Kang K."/>
            <person name="Ahn T.-Y."/>
        </authorList>
    </citation>
    <scope>NUCLEOTIDE SEQUENCE [LARGE SCALE GENOMIC DNA]</scope>
    <source>
        <strain evidence="6">SH35</strain>
    </source>
</reference>
<evidence type="ECO:0000313" key="6">
    <source>
        <dbReference type="Proteomes" id="UP000241507"/>
    </source>
</evidence>
<dbReference type="GO" id="GO:0043565">
    <property type="term" value="F:sequence-specific DNA binding"/>
    <property type="evidence" value="ECO:0007669"/>
    <property type="project" value="InterPro"/>
</dbReference>
<dbReference type="EMBL" id="CP028136">
    <property type="protein sequence ID" value="AVR45376.1"/>
    <property type="molecule type" value="Genomic_DNA"/>
</dbReference>
<dbReference type="InterPro" id="IPR046532">
    <property type="entry name" value="DUF6597"/>
</dbReference>
<dbReference type="Pfam" id="PF20240">
    <property type="entry name" value="DUF6597"/>
    <property type="match status" value="1"/>
</dbReference>
<dbReference type="KEGG" id="grs:C7S20_08890"/>